<accession>O96846</accession>
<proteinExistence type="evidence at transcript level"/>
<organism evidence="2">
    <name type="scientific">Entamoeba invadens</name>
    <dbReference type="NCBI Taxonomy" id="33085"/>
    <lineage>
        <taxon>Eukaryota</taxon>
        <taxon>Amoebozoa</taxon>
        <taxon>Evosea</taxon>
        <taxon>Archamoebae</taxon>
        <taxon>Mastigamoebida</taxon>
        <taxon>Entamoebidae</taxon>
        <taxon>Entamoeba</taxon>
    </lineage>
</organism>
<evidence type="ECO:0000256" key="1">
    <source>
        <dbReference type="SAM" id="MobiDB-lite"/>
    </source>
</evidence>
<dbReference type="EMBL" id="L29387">
    <property type="protein sequence ID" value="AAB95623.1"/>
    <property type="molecule type" value="mRNA"/>
</dbReference>
<protein>
    <submittedName>
        <fullName evidence="2">Developmentally regulated protein</fullName>
    </submittedName>
</protein>
<feature type="compositionally biased region" description="Low complexity" evidence="1">
    <location>
        <begin position="33"/>
        <end position="46"/>
    </location>
</feature>
<feature type="compositionally biased region" description="Basic residues" evidence="1">
    <location>
        <begin position="1"/>
        <end position="12"/>
    </location>
</feature>
<dbReference type="AlphaFoldDB" id="O96846"/>
<name>O96846_ENTIV</name>
<reference evidence="2" key="1">
    <citation type="journal article" date="1994" name="Mol. Biochem. Parasitol.">
        <title>Identification of a developmentally regulated transcript expressed during encystation of Entamoeba invadens.</title>
        <authorList>
            <person name="Sanchez L."/>
            <person name="Enea V."/>
            <person name="Eichinger D."/>
        </authorList>
    </citation>
    <scope>NUCLEOTIDE SEQUENCE</scope>
    <source>
        <strain evidence="2">IP-1</strain>
    </source>
</reference>
<sequence>MLSNTLKRKSTPLRRIPTLPTERENSLKSYMGRRLSSPSLRLSTNRRSLREQALSTESFELI</sequence>
<evidence type="ECO:0000313" key="2">
    <source>
        <dbReference type="EMBL" id="AAB95623.1"/>
    </source>
</evidence>
<feature type="region of interest" description="Disordered" evidence="1">
    <location>
        <begin position="1"/>
        <end position="49"/>
    </location>
</feature>